<keyword evidence="2" id="KW-0240">DNA-directed RNA polymerase</keyword>
<dbReference type="EMBL" id="MZ501267">
    <property type="protein sequence ID" value="QZA70736.1"/>
    <property type="molecule type" value="Genomic_DNA"/>
</dbReference>
<protein>
    <submittedName>
        <fullName evidence="2">DNA-directed RNA polymerase subunit beta</fullName>
    </submittedName>
</protein>
<reference evidence="2" key="1">
    <citation type="submission" date="2021-07" db="EMBL/GenBank/DDBJ databases">
        <authorList>
            <person name="Roth S.J."/>
            <person name="Krukonis G.P."/>
            <person name="Delesalle V.A."/>
        </authorList>
    </citation>
    <scope>NUCLEOTIDE SEQUENCE</scope>
</reference>
<proteinExistence type="predicted"/>
<dbReference type="GeneID" id="77944141"/>
<evidence type="ECO:0000313" key="3">
    <source>
        <dbReference type="Proteomes" id="UP000827517"/>
    </source>
</evidence>
<keyword evidence="2" id="KW-0804">Transcription</keyword>
<name>A0AAE7X143_9CAUD</name>
<accession>A0AAE7X143</accession>
<feature type="region of interest" description="Disordered" evidence="1">
    <location>
        <begin position="322"/>
        <end position="421"/>
    </location>
</feature>
<gene>
    <name evidence="2" type="primary">263</name>
    <name evidence="2" type="ORF">AH04_263</name>
</gene>
<feature type="compositionally biased region" description="Polar residues" evidence="1">
    <location>
        <begin position="336"/>
        <end position="362"/>
    </location>
</feature>
<sequence>MSKFIPLNLFAVDGNEALQYSMFVRLFGTREKINDITNPRYTPIGDIMLPRNSLIHYQQHHPGEVGPSNTAPFISNYDKRINIFFNPNYEVVLGSIRNVQVQLSSIIKAYESSHFIYQRTRNYPSVIGKEGELLVNDLAIGQITIDYRRRTVFTPFQQSYNTRYTLMDSVNEFSKFDKHQFVEVALPRTFPTYKELQFAFDLYKNFFNADGQIVKYDKRALRHFQAEQSFWLLDLFGILMGFGDKQYSLFNRLNDDSKRQLEIIFTYNGTCWIVNLQNLINLMAYSDKPTDDKPSSLKINYFKRFYLNLISLVSPVNETAITPEEETEASAEGDENNSGSPLSGTKTNEQTTERIPSVNPTMDDNRGPSSLADLYASPKRTADVPVHPTGDTRETPDPKAYLTTPDGLEEEEGDLSGENSWGQDISDDLFERVTVESSTITPASAATPTSAIERELRELSKTGQITTREAEYFINAANSYRDIDINGHSLEEIVDIKPENMVLKNKDLSPDSIVIRDKSVLRSRTEELRTEYITSGLLDRNIMEMVLHVQNGKVALTGLDRETIITADSKYDVYTMKFQPIKGSPSTRRMRIPKVEPDGTFTINGVKSYAQLMRMELPIRKITPTKVSLTSYYDKKVMVERSTMKVDDYASWLRKSIIEKSYTDKSIRVSLGGNKPPKSDVCYYYSILASRFKEISTPDYTFDFDTIKLVNGKKELAKLCNGESWLIGFQGDSPILIDSNGLVSIDGSERGYIEEILGLNVAKAPVPTATVNINGFKFPVIVVLSYWIGLSEVMKMLKVQYRTLDPDTRAQLSADEYLVSFADERLVLNRRDELSTLVMSGLRKLTGLSNFSRSDLDNPNVWFSLMQDPRVKPSHFKEMSMIFDMFIDPITMRLLKKFKYPVVMDKLLVEAVKLMLNNEAEHEIELTEQRFVGYERFSGHVYRELVKATRQYRNKPNNGKKTFDLNPEAVMMNIITDSSCQATEEVNPVHQAKTQEEYTFGGTLGRSDRAMVRRTRGQLPNYAGVVSEAGKDSGKVGFIGYLTSDAKITDLYGNINVKEKGTNAGRGSVVMNLLYGTTKDDTKRTLFSGVQQSQVMAADNYAMNPLRTSYDSMLAYRTSELYSSVSKKAGKVTEISGYGMTVEYEDGSTDKFPLGYEIGKGAGEYHKHMKVTDRAVGYEFKAGEVLAFDKMFFARDPIDNTRVVWMSGGNARIALFEDQFTFEDSIGIVKGFADASTSPFVKPNEFTVDGSQSIKLHVKVGDEVEYDQILCDIQNPESAAFDFDDVEEFAGLDRLGIKQIKAKQSGKITKIDVVYNGDPEGWDESLRSFIKKQDAVRGKIASYKQMTASTGDVGGNTSVGKSKLYPDTAVVLIYIDNKIKTTTADKFVVGNQMKGTVGFIYENPIYTVDGRPVDIIFSLKSLLNRMVLSLRDKLVANEINNVYTTRMISKYGRY</sequence>
<dbReference type="KEGG" id="vg:77944141"/>
<feature type="compositionally biased region" description="Acidic residues" evidence="1">
    <location>
        <begin position="323"/>
        <end position="335"/>
    </location>
</feature>
<dbReference type="Proteomes" id="UP000827517">
    <property type="component" value="Segment"/>
</dbReference>
<organism evidence="2 3">
    <name type="scientific">Erwinia phage AH04</name>
    <dbReference type="NCBI Taxonomy" id="2869569"/>
    <lineage>
        <taxon>Viruses</taxon>
        <taxon>Duplodnaviria</taxon>
        <taxon>Heunggongvirae</taxon>
        <taxon>Uroviricota</taxon>
        <taxon>Caudoviricetes</taxon>
        <taxon>Chimalliviridae</taxon>
        <taxon>Meadowvirus</taxon>
        <taxon>Meadowvirus AH04</taxon>
    </lineage>
</organism>
<evidence type="ECO:0000256" key="1">
    <source>
        <dbReference type="SAM" id="MobiDB-lite"/>
    </source>
</evidence>
<dbReference type="GO" id="GO:0000428">
    <property type="term" value="C:DNA-directed RNA polymerase complex"/>
    <property type="evidence" value="ECO:0007669"/>
    <property type="project" value="UniProtKB-KW"/>
</dbReference>
<evidence type="ECO:0000313" key="2">
    <source>
        <dbReference type="EMBL" id="QZA70736.1"/>
    </source>
</evidence>
<keyword evidence="3" id="KW-1185">Reference proteome</keyword>
<dbReference type="RefSeq" id="YP_010668017.1">
    <property type="nucleotide sequence ID" value="NC_070952.1"/>
</dbReference>